<name>K3Y2T3_SETIT</name>
<evidence type="ECO:0000313" key="2">
    <source>
        <dbReference type="EnsemblPlants" id="KQL09657"/>
    </source>
</evidence>
<dbReference type="Pfam" id="PF12274">
    <property type="entry name" value="DUF3615"/>
    <property type="match status" value="1"/>
</dbReference>
<dbReference type="eggNOG" id="KOG0264">
    <property type="taxonomic scope" value="Eukaryota"/>
</dbReference>
<dbReference type="PANTHER" id="PTHR34710:SF10">
    <property type="entry name" value="EXPRESSED PROTEIN"/>
    <property type="match status" value="1"/>
</dbReference>
<dbReference type="PANTHER" id="PTHR34710">
    <property type="entry name" value="OS03G0834100 PROTEIN"/>
    <property type="match status" value="1"/>
</dbReference>
<dbReference type="KEGG" id="sita:101758371"/>
<dbReference type="OrthoDB" id="672586at2759"/>
<dbReference type="Proteomes" id="UP000004995">
    <property type="component" value="Unassembled WGS sequence"/>
</dbReference>
<dbReference type="InParanoid" id="K3Y2T3"/>
<reference evidence="3" key="1">
    <citation type="journal article" date="2012" name="Nat. Biotechnol.">
        <title>Reference genome sequence of the model plant Setaria.</title>
        <authorList>
            <person name="Bennetzen J.L."/>
            <person name="Schmutz J."/>
            <person name="Wang H."/>
            <person name="Percifield R."/>
            <person name="Hawkins J."/>
            <person name="Pontaroli A.C."/>
            <person name="Estep M."/>
            <person name="Feng L."/>
            <person name="Vaughn J.N."/>
            <person name="Grimwood J."/>
            <person name="Jenkins J."/>
            <person name="Barry K."/>
            <person name="Lindquist E."/>
            <person name="Hellsten U."/>
            <person name="Deshpande S."/>
            <person name="Wang X."/>
            <person name="Wu X."/>
            <person name="Mitros T."/>
            <person name="Triplett J."/>
            <person name="Yang X."/>
            <person name="Ye C.Y."/>
            <person name="Mauro-Herrera M."/>
            <person name="Wang L."/>
            <person name="Li P."/>
            <person name="Sharma M."/>
            <person name="Sharma R."/>
            <person name="Ronald P.C."/>
            <person name="Panaud O."/>
            <person name="Kellogg E.A."/>
            <person name="Brutnell T.P."/>
            <person name="Doust A.N."/>
            <person name="Tuskan G.A."/>
            <person name="Rokhsar D."/>
            <person name="Devos K.M."/>
        </authorList>
    </citation>
    <scope>NUCLEOTIDE SEQUENCE [LARGE SCALE GENOMIC DNA]</scope>
    <source>
        <strain evidence="3">cv. Yugu1</strain>
    </source>
</reference>
<dbReference type="Gramene" id="KQL09657">
    <property type="protein sequence ID" value="KQL09657"/>
    <property type="gene ID" value="SETIT_008513mg"/>
</dbReference>
<dbReference type="EnsemblPlants" id="KQL09657">
    <property type="protein sequence ID" value="KQL09657"/>
    <property type="gene ID" value="SETIT_008513mg"/>
</dbReference>
<dbReference type="OMA" id="WEPWTPP"/>
<organism evidence="2 3">
    <name type="scientific">Setaria italica</name>
    <name type="common">Foxtail millet</name>
    <name type="synonym">Panicum italicum</name>
    <dbReference type="NCBI Taxonomy" id="4555"/>
    <lineage>
        <taxon>Eukaryota</taxon>
        <taxon>Viridiplantae</taxon>
        <taxon>Streptophyta</taxon>
        <taxon>Embryophyta</taxon>
        <taxon>Tracheophyta</taxon>
        <taxon>Spermatophyta</taxon>
        <taxon>Magnoliopsida</taxon>
        <taxon>Liliopsida</taxon>
        <taxon>Poales</taxon>
        <taxon>Poaceae</taxon>
        <taxon>PACMAD clade</taxon>
        <taxon>Panicoideae</taxon>
        <taxon>Panicodae</taxon>
        <taxon>Paniceae</taxon>
        <taxon>Cenchrinae</taxon>
        <taxon>Setaria</taxon>
    </lineage>
</organism>
<dbReference type="RefSeq" id="XP_004964776.1">
    <property type="nucleotide sequence ID" value="XM_004964719.3"/>
</dbReference>
<dbReference type="EMBL" id="AGNK02002248">
    <property type="status" value="NOT_ANNOTATED_CDS"/>
    <property type="molecule type" value="Genomic_DNA"/>
</dbReference>
<feature type="domain" description="DUF3615" evidence="1">
    <location>
        <begin position="77"/>
        <end position="142"/>
    </location>
</feature>
<dbReference type="AlphaFoldDB" id="K3Y2T3"/>
<protein>
    <recommendedName>
        <fullName evidence="1">DUF3615 domain-containing protein</fullName>
    </recommendedName>
</protein>
<evidence type="ECO:0000259" key="1">
    <source>
        <dbReference type="Pfam" id="PF12274"/>
    </source>
</evidence>
<sequence length="268" mass="30257">MMGLTGDWAFGLEPWTSPALEDLLPELSREEQLRLQSHLREHERILKRWKKNSLPFVHSLISEDERDASIIRHACYALHHYNAKHPREGFDAVKPLMGASVRFKGQLWFHVNFWARCRKSKKIKRFFAEVHYKPPGSSSVCSGLPFPVPGAENPPSSSSVCSYLPFPVPEAEKPSSSSSVCLGLPFSVLIPIVEACTIIQEPLGKYRSCAFCRGHLDILHPMGRKFVCGNDKDRIEQRLLPCGSISPEMPFTCRMGPASPNSREEEED</sequence>
<dbReference type="InterPro" id="IPR022059">
    <property type="entry name" value="DUF3615"/>
</dbReference>
<dbReference type="HOGENOM" id="CLU_062719_0_0_1"/>
<proteinExistence type="predicted"/>
<reference evidence="2" key="2">
    <citation type="submission" date="2018-08" db="UniProtKB">
        <authorList>
            <consortium name="EnsemblPlants"/>
        </authorList>
    </citation>
    <scope>IDENTIFICATION</scope>
    <source>
        <strain evidence="2">Yugu1</strain>
    </source>
</reference>
<dbReference type="FunCoup" id="K3Y2T3">
    <property type="interactions" value="863"/>
</dbReference>
<accession>K3Y2T3</accession>
<evidence type="ECO:0000313" key="3">
    <source>
        <dbReference type="Proteomes" id="UP000004995"/>
    </source>
</evidence>
<dbReference type="STRING" id="4555.K3Y2T3"/>
<keyword evidence="3" id="KW-1185">Reference proteome</keyword>
<dbReference type="GeneID" id="101758371"/>
<gene>
    <name evidence="2" type="primary">LOC101758371</name>
</gene>